<evidence type="ECO:0000313" key="1">
    <source>
        <dbReference type="EMBL" id="MFC6008657.1"/>
    </source>
</evidence>
<dbReference type="Proteomes" id="UP001596189">
    <property type="component" value="Unassembled WGS sequence"/>
</dbReference>
<comment type="caution">
    <text evidence="1">The sequence shown here is derived from an EMBL/GenBank/DDBJ whole genome shotgun (WGS) entry which is preliminary data.</text>
</comment>
<keyword evidence="2" id="KW-1185">Reference proteome</keyword>
<protein>
    <submittedName>
        <fullName evidence="1">Uncharacterized protein</fullName>
    </submittedName>
</protein>
<accession>A0ABW1JH29</accession>
<sequence length="326" mass="35867">MPRRRDVDPAAVDELLRSRERVVTHAELVAAGMPLSTVCSRIQRAGAWQRLHPGVVLAHSGVPARRERLLGALAYAGPGAVLTGNAALGLHGLGAARHHRDLHVLIREKARRQSRPGLIIERTRRLPDPVVRGGLPVAPPARALIDACRQIERLDDVRALVADAVQSRLCLVSDVQEALVASARQRTALAREVLAEVAAGVRSAAEARVRVVFARHHIPQPRWNWALHGEDGTHLLTPDGWWQDIGCALQIDSMAWHLLPALYKRTQQLQRLMSVHDIPFLPVAPGDVFTDEAAFVREVRAFLARHADHVPSPGVVARPPLTDLRR</sequence>
<dbReference type="EMBL" id="JBHSRD010000006">
    <property type="protein sequence ID" value="MFC6008657.1"/>
    <property type="molecule type" value="Genomic_DNA"/>
</dbReference>
<organism evidence="1 2">
    <name type="scientific">Angustibacter luteus</name>
    <dbReference type="NCBI Taxonomy" id="658456"/>
    <lineage>
        <taxon>Bacteria</taxon>
        <taxon>Bacillati</taxon>
        <taxon>Actinomycetota</taxon>
        <taxon>Actinomycetes</taxon>
        <taxon>Kineosporiales</taxon>
        <taxon>Kineosporiaceae</taxon>
    </lineage>
</organism>
<evidence type="ECO:0000313" key="2">
    <source>
        <dbReference type="Proteomes" id="UP001596189"/>
    </source>
</evidence>
<name>A0ABW1JH29_9ACTN</name>
<dbReference type="RefSeq" id="WP_345714606.1">
    <property type="nucleotide sequence ID" value="NZ_BAABFP010000002.1"/>
</dbReference>
<reference evidence="2" key="1">
    <citation type="journal article" date="2019" name="Int. J. Syst. Evol. Microbiol.">
        <title>The Global Catalogue of Microorganisms (GCM) 10K type strain sequencing project: providing services to taxonomists for standard genome sequencing and annotation.</title>
        <authorList>
            <consortium name="The Broad Institute Genomics Platform"/>
            <consortium name="The Broad Institute Genome Sequencing Center for Infectious Disease"/>
            <person name="Wu L."/>
            <person name="Ma J."/>
        </authorList>
    </citation>
    <scope>NUCLEOTIDE SEQUENCE [LARGE SCALE GENOMIC DNA]</scope>
    <source>
        <strain evidence="2">KACC 14249</strain>
    </source>
</reference>
<proteinExistence type="predicted"/>
<gene>
    <name evidence="1" type="ORF">ACFQDO_16095</name>
</gene>